<sequence length="202" mass="22358">MSQQPGNRDDGSGVSHLSLAVSQNQRDVPRHVAIRNEADTQPLRVNTLLTFEGQFHGLQPRSEYSQDLPPLEERRQVVANRGVAQDIQGNEDVGYDAEFEEDGEQESTDISTDNGESSGSSLEQLEPQQWSEMSPTQTAELSGENQGEVPCRVSWCTHAGNLHELCWAHGGVKKCCHRNCPKIALATGEFCYVHERKISGKN</sequence>
<reference evidence="2" key="1">
    <citation type="submission" date="2020-04" db="EMBL/GenBank/DDBJ databases">
        <title>Hybrid Assembly of Korean Phytophthora infestans isolates.</title>
        <authorList>
            <person name="Prokchorchik M."/>
            <person name="Lee Y."/>
            <person name="Seo J."/>
            <person name="Cho J.-H."/>
            <person name="Park Y.-E."/>
            <person name="Jang D.-C."/>
            <person name="Im J.-S."/>
            <person name="Choi J.-G."/>
            <person name="Park H.-J."/>
            <person name="Lee G.-B."/>
            <person name="Lee Y.-G."/>
            <person name="Hong S.-Y."/>
            <person name="Cho K."/>
            <person name="Sohn K.H."/>
        </authorList>
    </citation>
    <scope>NUCLEOTIDE SEQUENCE</scope>
    <source>
        <strain evidence="2">KR_1_A1</strain>
    </source>
</reference>
<feature type="compositionally biased region" description="Polar residues" evidence="1">
    <location>
        <begin position="130"/>
        <end position="144"/>
    </location>
</feature>
<organism evidence="2 3">
    <name type="scientific">Phytophthora infestans</name>
    <name type="common">Potato late blight agent</name>
    <name type="synonym">Botrytis infestans</name>
    <dbReference type="NCBI Taxonomy" id="4787"/>
    <lineage>
        <taxon>Eukaryota</taxon>
        <taxon>Sar</taxon>
        <taxon>Stramenopiles</taxon>
        <taxon>Oomycota</taxon>
        <taxon>Peronosporomycetes</taxon>
        <taxon>Peronosporales</taxon>
        <taxon>Peronosporaceae</taxon>
        <taxon>Phytophthora</taxon>
    </lineage>
</organism>
<dbReference type="AlphaFoldDB" id="A0A833SU19"/>
<feature type="region of interest" description="Disordered" evidence="1">
    <location>
        <begin position="1"/>
        <end position="30"/>
    </location>
</feature>
<feature type="compositionally biased region" description="Low complexity" evidence="1">
    <location>
        <begin position="115"/>
        <end position="129"/>
    </location>
</feature>
<evidence type="ECO:0000256" key="1">
    <source>
        <dbReference type="SAM" id="MobiDB-lite"/>
    </source>
</evidence>
<keyword evidence="3" id="KW-1185">Reference proteome</keyword>
<proteinExistence type="predicted"/>
<accession>A0A833SU19</accession>
<evidence type="ECO:0000313" key="3">
    <source>
        <dbReference type="Proteomes" id="UP000602510"/>
    </source>
</evidence>
<feature type="region of interest" description="Disordered" evidence="1">
    <location>
        <begin position="99"/>
        <end position="144"/>
    </location>
</feature>
<gene>
    <name evidence="2" type="ORF">GN244_ATG14902</name>
</gene>
<dbReference type="Proteomes" id="UP000602510">
    <property type="component" value="Unassembled WGS sequence"/>
</dbReference>
<name>A0A833SU19_PHYIN</name>
<evidence type="ECO:0000313" key="2">
    <source>
        <dbReference type="EMBL" id="KAF4033205.1"/>
    </source>
</evidence>
<protein>
    <submittedName>
        <fullName evidence="2">Uncharacterized protein</fullName>
    </submittedName>
</protein>
<comment type="caution">
    <text evidence="2">The sequence shown here is derived from an EMBL/GenBank/DDBJ whole genome shotgun (WGS) entry which is preliminary data.</text>
</comment>
<dbReference type="EMBL" id="WSZM01000434">
    <property type="protein sequence ID" value="KAF4033205.1"/>
    <property type="molecule type" value="Genomic_DNA"/>
</dbReference>